<evidence type="ECO:0000256" key="1">
    <source>
        <dbReference type="ARBA" id="ARBA00001561"/>
    </source>
</evidence>
<dbReference type="SUPFAM" id="SSF53187">
    <property type="entry name" value="Zn-dependent exopeptidases"/>
    <property type="match status" value="1"/>
</dbReference>
<dbReference type="EC" id="3.5.1.28" evidence="2"/>
<dbReference type="Gene3D" id="3.40.630.40">
    <property type="entry name" value="Zn-dependent exopeptidases"/>
    <property type="match status" value="1"/>
</dbReference>
<dbReference type="InterPro" id="IPR002508">
    <property type="entry name" value="MurNAc-LAA_cat"/>
</dbReference>
<dbReference type="GO" id="GO:0009253">
    <property type="term" value="P:peptidoglycan catabolic process"/>
    <property type="evidence" value="ECO:0007669"/>
    <property type="project" value="InterPro"/>
</dbReference>
<dbReference type="CDD" id="cd02696">
    <property type="entry name" value="MurNAc-LAA"/>
    <property type="match status" value="1"/>
</dbReference>
<evidence type="ECO:0000313" key="5">
    <source>
        <dbReference type="EMBL" id="KJU83065.1"/>
    </source>
</evidence>
<protein>
    <recommendedName>
        <fullName evidence="2">N-acetylmuramoyl-L-alanine amidase</fullName>
        <ecNumber evidence="2">3.5.1.28</ecNumber>
    </recommendedName>
</protein>
<evidence type="ECO:0000256" key="2">
    <source>
        <dbReference type="ARBA" id="ARBA00011901"/>
    </source>
</evidence>
<dbReference type="PANTHER" id="PTHR30404:SF0">
    <property type="entry name" value="N-ACETYLMURAMOYL-L-ALANINE AMIDASE AMIC"/>
    <property type="match status" value="1"/>
</dbReference>
<dbReference type="Pfam" id="PF01520">
    <property type="entry name" value="Amidase_3"/>
    <property type="match status" value="1"/>
</dbReference>
<dbReference type="InterPro" id="IPR050695">
    <property type="entry name" value="N-acetylmuramoyl_amidase_3"/>
</dbReference>
<feature type="domain" description="MurNAc-LAA" evidence="4">
    <location>
        <begin position="166"/>
        <end position="332"/>
    </location>
</feature>
<comment type="caution">
    <text evidence="5">The sequence shown here is derived from an EMBL/GenBank/DDBJ whole genome shotgun (WGS) entry which is preliminary data.</text>
</comment>
<evidence type="ECO:0000259" key="4">
    <source>
        <dbReference type="Pfam" id="PF01520"/>
    </source>
</evidence>
<reference evidence="5 6" key="1">
    <citation type="submission" date="2015-02" db="EMBL/GenBank/DDBJ databases">
        <title>Single-cell genomics of uncultivated deep-branching MTB reveals a conserved set of magnetosome genes.</title>
        <authorList>
            <person name="Kolinko S."/>
            <person name="Richter M."/>
            <person name="Glockner F.O."/>
            <person name="Brachmann A."/>
            <person name="Schuler D."/>
        </authorList>
    </citation>
    <scope>NUCLEOTIDE SEQUENCE [LARGE SCALE GENOMIC DNA]</scope>
    <source>
        <strain evidence="5">TM-1</strain>
    </source>
</reference>
<dbReference type="GO" id="GO:0008745">
    <property type="term" value="F:N-acetylmuramoyl-L-alanine amidase activity"/>
    <property type="evidence" value="ECO:0007669"/>
    <property type="project" value="UniProtKB-EC"/>
</dbReference>
<sequence>MKVKSLKNFLTYDYYICRKLMVRTGGLILALIVALAGVALAGVALAGDSSITVHCSEQNGMVRVVFESDSEPLIEQSTVYESYSLVKISFSEPFNYKGGTVPASVKIYKKEDSLFLNVRNLQKIKSIHLSSPPRLVIDAYVTEQKKTPPTDMPQTETKDLRGLLLILDAGHGGSDTGIIGGQLKESLLTLSIVRDLYKQLVPKVQKLLLLRKDDVHMSFEQKLADVAQTKMDVFLSIHMTHKKHCSIFISKMPANVSSKDIKYDSALAQSGYIERSRALAHATGEAIKELTNLDVVYVEAPLPLLSAIRAPAIMIELPIATPYSAETIKSLTDSIVKALVSYAQR</sequence>
<proteinExistence type="predicted"/>
<dbReference type="EMBL" id="LACI01002058">
    <property type="protein sequence ID" value="KJU83065.1"/>
    <property type="molecule type" value="Genomic_DNA"/>
</dbReference>
<dbReference type="AlphaFoldDB" id="A0A0F3GMB3"/>
<keyword evidence="3 5" id="KW-0378">Hydrolase</keyword>
<dbReference type="GO" id="GO:0030288">
    <property type="term" value="C:outer membrane-bounded periplasmic space"/>
    <property type="evidence" value="ECO:0007669"/>
    <property type="project" value="TreeGrafter"/>
</dbReference>
<keyword evidence="6" id="KW-1185">Reference proteome</keyword>
<evidence type="ECO:0000256" key="3">
    <source>
        <dbReference type="ARBA" id="ARBA00022801"/>
    </source>
</evidence>
<comment type="catalytic activity">
    <reaction evidence="1">
        <text>Hydrolyzes the link between N-acetylmuramoyl residues and L-amino acid residues in certain cell-wall glycopeptides.</text>
        <dbReference type="EC" id="3.5.1.28"/>
    </reaction>
</comment>
<gene>
    <name evidence="5" type="ORF">MBAV_004739</name>
</gene>
<dbReference type="Proteomes" id="UP000033423">
    <property type="component" value="Unassembled WGS sequence"/>
</dbReference>
<evidence type="ECO:0000313" key="6">
    <source>
        <dbReference type="Proteomes" id="UP000033423"/>
    </source>
</evidence>
<dbReference type="PANTHER" id="PTHR30404">
    <property type="entry name" value="N-ACETYLMURAMOYL-L-ALANINE AMIDASE"/>
    <property type="match status" value="1"/>
</dbReference>
<organism evidence="5 6">
    <name type="scientific">Candidatus Magnetobacterium bavaricum</name>
    <dbReference type="NCBI Taxonomy" id="29290"/>
    <lineage>
        <taxon>Bacteria</taxon>
        <taxon>Pseudomonadati</taxon>
        <taxon>Nitrospirota</taxon>
        <taxon>Thermodesulfovibrionia</taxon>
        <taxon>Thermodesulfovibrionales</taxon>
        <taxon>Candidatus Magnetobacteriaceae</taxon>
        <taxon>Candidatus Magnetobacterium</taxon>
    </lineage>
</organism>
<accession>A0A0F3GMB3</accession>
<name>A0A0F3GMB3_9BACT</name>